<name>A0AAX1USG0_CERSP</name>
<comment type="catalytic activity">
    <reaction evidence="1 9">
        <text>D-mannonate = 2-dehydro-3-deoxy-D-gluconate + H2O</text>
        <dbReference type="Rhea" id="RHEA:20097"/>
        <dbReference type="ChEBI" id="CHEBI:15377"/>
        <dbReference type="ChEBI" id="CHEBI:17767"/>
        <dbReference type="ChEBI" id="CHEBI:57990"/>
        <dbReference type="EC" id="4.2.1.8"/>
    </reaction>
</comment>
<keyword evidence="7 9" id="KW-0464">Manganese</keyword>
<evidence type="ECO:0000256" key="4">
    <source>
        <dbReference type="ARBA" id="ARBA00007389"/>
    </source>
</evidence>
<evidence type="ECO:0000313" key="11">
    <source>
        <dbReference type="Proteomes" id="UP000266305"/>
    </source>
</evidence>
<dbReference type="PANTHER" id="PTHR30387">
    <property type="entry name" value="MANNONATE DEHYDRATASE"/>
    <property type="match status" value="1"/>
</dbReference>
<evidence type="ECO:0000256" key="3">
    <source>
        <dbReference type="ARBA" id="ARBA00004892"/>
    </source>
</evidence>
<dbReference type="GO" id="GO:0008198">
    <property type="term" value="F:ferrous iron binding"/>
    <property type="evidence" value="ECO:0007669"/>
    <property type="project" value="TreeGrafter"/>
</dbReference>
<dbReference type="GO" id="GO:0030145">
    <property type="term" value="F:manganese ion binding"/>
    <property type="evidence" value="ECO:0007669"/>
    <property type="project" value="TreeGrafter"/>
</dbReference>
<dbReference type="RefSeq" id="WP_118999038.1">
    <property type="nucleotide sequence ID" value="NZ_QWGP01000001.1"/>
</dbReference>
<dbReference type="HAMAP" id="MF_00106">
    <property type="entry name" value="UxuA"/>
    <property type="match status" value="1"/>
</dbReference>
<evidence type="ECO:0000256" key="7">
    <source>
        <dbReference type="ARBA" id="ARBA00023211"/>
    </source>
</evidence>
<keyword evidence="8 9" id="KW-0456">Lyase</keyword>
<dbReference type="Pfam" id="PF03786">
    <property type="entry name" value="UxuA"/>
    <property type="match status" value="1"/>
</dbReference>
<comment type="cofactor">
    <cofactor evidence="9">
        <name>Fe(2+)</name>
        <dbReference type="ChEBI" id="CHEBI:29033"/>
    </cofactor>
    <cofactor evidence="9">
        <name>Mn(2+)</name>
        <dbReference type="ChEBI" id="CHEBI:29035"/>
    </cofactor>
</comment>
<dbReference type="Proteomes" id="UP000266305">
    <property type="component" value="Unassembled WGS sequence"/>
</dbReference>
<dbReference type="InterPro" id="IPR004628">
    <property type="entry name" value="Man_deHydtase"/>
</dbReference>
<evidence type="ECO:0000256" key="9">
    <source>
        <dbReference type="HAMAP-Rule" id="MF_00106"/>
    </source>
</evidence>
<comment type="caution">
    <text evidence="10">The sequence shown here is derived from an EMBL/GenBank/DDBJ whole genome shotgun (WGS) entry which is preliminary data.</text>
</comment>
<accession>A0AAX1USG0</accession>
<evidence type="ECO:0000256" key="2">
    <source>
        <dbReference type="ARBA" id="ARBA00002713"/>
    </source>
</evidence>
<dbReference type="GO" id="GO:0042840">
    <property type="term" value="P:D-glucuronate catabolic process"/>
    <property type="evidence" value="ECO:0007669"/>
    <property type="project" value="TreeGrafter"/>
</dbReference>
<proteinExistence type="inferred from homology"/>
<evidence type="ECO:0000256" key="1">
    <source>
        <dbReference type="ARBA" id="ARBA00001794"/>
    </source>
</evidence>
<gene>
    <name evidence="9 10" type="primary">uxuA</name>
    <name evidence="10" type="ORF">D1114_00900</name>
</gene>
<comment type="similarity">
    <text evidence="4 9">Belongs to the mannonate dehydratase family.</text>
</comment>
<evidence type="ECO:0000313" key="10">
    <source>
        <dbReference type="EMBL" id="RHZ98676.1"/>
    </source>
</evidence>
<reference evidence="10 11" key="1">
    <citation type="submission" date="2018-08" db="EMBL/GenBank/DDBJ databases">
        <title>Draft genome sequence of Rhodobacter sphaeroides FY.</title>
        <authorList>
            <person name="Rayyan A."/>
            <person name="Meyer T.E."/>
            <person name="Kyndt J.A."/>
        </authorList>
    </citation>
    <scope>NUCLEOTIDE SEQUENCE [LARGE SCALE GENOMIC DNA]</scope>
    <source>
        <strain evidence="10 11">FY</strain>
    </source>
</reference>
<dbReference type="EC" id="4.2.1.8" evidence="5 9"/>
<organism evidence="10 11">
    <name type="scientific">Cereibacter sphaeroides</name>
    <name type="common">Rhodobacter sphaeroides</name>
    <dbReference type="NCBI Taxonomy" id="1063"/>
    <lineage>
        <taxon>Bacteria</taxon>
        <taxon>Pseudomonadati</taxon>
        <taxon>Pseudomonadota</taxon>
        <taxon>Alphaproteobacteria</taxon>
        <taxon>Rhodobacterales</taxon>
        <taxon>Paracoccaceae</taxon>
        <taxon>Cereibacter</taxon>
    </lineage>
</organism>
<comment type="function">
    <text evidence="2 9">Catalyzes the dehydration of D-mannonate.</text>
</comment>
<dbReference type="NCBIfam" id="TIGR00695">
    <property type="entry name" value="uxuA"/>
    <property type="match status" value="1"/>
</dbReference>
<sequence>MRQTWRWFGPKDLVSVEDMRQAGVEGVVSALHHIPTGALWTPEEIARRQREIGVMRDGAASGLNWEVVESLPVSEDIKKQKGDWRAHLETWKASMRNLRAAGIEVICYNFMPVLDWTRTDLAWRRPSGATCMRFDLTDFAAFDIHILERPGAAGELPAAVVEEAARRFAEMDETRRTELARNVVFGLPGAAEQFTLDDVRRHLSDYAAMRPETLRRHLVDFLSEVAPLAEELGVRLCCHPDDPPFPLLGLPRVMSTEADYAAVMEAVDLKANGITLCTGSLGARAENDLPGMMERLGDRVHFLHLRNVTLERDGDALRNSFFEDGHLEGGTDMVAMIAAILAEERRREAEGRTDISIPMRPDHGQDILDDLGRKGQPGYPSIGRLKGLAELRGIMTALDHPLVRGA</sequence>
<protein>
    <recommendedName>
        <fullName evidence="5 9">Mannonate dehydratase</fullName>
        <ecNumber evidence="5 9">4.2.1.8</ecNumber>
    </recommendedName>
    <alternativeName>
        <fullName evidence="9">D-mannonate hydro-lyase</fullName>
    </alternativeName>
</protein>
<evidence type="ECO:0000256" key="8">
    <source>
        <dbReference type="ARBA" id="ARBA00023239"/>
    </source>
</evidence>
<dbReference type="Gene3D" id="3.20.20.150">
    <property type="entry name" value="Divalent-metal-dependent TIM barrel enzymes"/>
    <property type="match status" value="1"/>
</dbReference>
<dbReference type="GO" id="GO:0008927">
    <property type="term" value="F:mannonate dehydratase activity"/>
    <property type="evidence" value="ECO:0007669"/>
    <property type="project" value="UniProtKB-UniRule"/>
</dbReference>
<keyword evidence="6 9" id="KW-0408">Iron</keyword>
<comment type="pathway">
    <text evidence="3 9">Carbohydrate metabolism; pentose and glucuronate interconversion.</text>
</comment>
<dbReference type="EMBL" id="QWGP01000001">
    <property type="protein sequence ID" value="RHZ98676.1"/>
    <property type="molecule type" value="Genomic_DNA"/>
</dbReference>
<dbReference type="NCBIfam" id="NF003027">
    <property type="entry name" value="PRK03906.1"/>
    <property type="match status" value="1"/>
</dbReference>
<evidence type="ECO:0000256" key="5">
    <source>
        <dbReference type="ARBA" id="ARBA00012927"/>
    </source>
</evidence>
<dbReference type="AlphaFoldDB" id="A0AAX1USG0"/>
<evidence type="ECO:0000256" key="6">
    <source>
        <dbReference type="ARBA" id="ARBA00023004"/>
    </source>
</evidence>
<dbReference type="SUPFAM" id="SSF51658">
    <property type="entry name" value="Xylose isomerase-like"/>
    <property type="match status" value="1"/>
</dbReference>
<dbReference type="InterPro" id="IPR036237">
    <property type="entry name" value="Xyl_isomerase-like_sf"/>
</dbReference>
<dbReference type="PIRSF" id="PIRSF016049">
    <property type="entry name" value="Man_dehyd"/>
    <property type="match status" value="1"/>
</dbReference>
<dbReference type="PANTHER" id="PTHR30387:SF2">
    <property type="entry name" value="MANNONATE DEHYDRATASE"/>
    <property type="match status" value="1"/>
</dbReference>